<feature type="region of interest" description="Disordered" evidence="1">
    <location>
        <begin position="32"/>
        <end position="64"/>
    </location>
</feature>
<keyword evidence="2" id="KW-0732">Signal</keyword>
<sequence>MARVLTRSLLVTVALIVAGCPLTPEFVGATITTTDSGASGEPVATTTGPDEGASTTTAPGDTTGLPGGAYGSVCELVGSRPIINFTAISPQPACDGGICLLVIDKAYQCEADPDCGADAPCDGGICSVSKAMLAEGQRCTQGCEAVADCPPIPGCMTGATCSTVLVSDELCCQKVCVCKDSAYLPGLESLQMLCDEEPELVCQ</sequence>
<name>A0ABT5E867_9BACT</name>
<protein>
    <submittedName>
        <fullName evidence="3">Uncharacterized protein</fullName>
    </submittedName>
</protein>
<feature type="signal peptide" evidence="2">
    <location>
        <begin position="1"/>
        <end position="29"/>
    </location>
</feature>
<evidence type="ECO:0000313" key="4">
    <source>
        <dbReference type="Proteomes" id="UP001221686"/>
    </source>
</evidence>
<dbReference type="Proteomes" id="UP001221686">
    <property type="component" value="Unassembled WGS sequence"/>
</dbReference>
<reference evidence="3 4" key="1">
    <citation type="submission" date="2022-11" db="EMBL/GenBank/DDBJ databases">
        <title>Minimal conservation of predation-associated metabolite biosynthetic gene clusters underscores biosynthetic potential of Myxococcota including descriptions for ten novel species: Archangium lansinium sp. nov., Myxococcus landrumus sp. nov., Nannocystis bai.</title>
        <authorList>
            <person name="Ahearne A."/>
            <person name="Stevens C."/>
            <person name="Dowd S."/>
        </authorList>
    </citation>
    <scope>NUCLEOTIDE SEQUENCE [LARGE SCALE GENOMIC DNA]</scope>
    <source>
        <strain evidence="3 4">BB15-2</strain>
    </source>
</reference>
<evidence type="ECO:0000256" key="2">
    <source>
        <dbReference type="SAM" id="SignalP"/>
    </source>
</evidence>
<dbReference type="RefSeq" id="WP_272090548.1">
    <property type="nucleotide sequence ID" value="NZ_JAQNDL010000003.1"/>
</dbReference>
<organism evidence="3 4">
    <name type="scientific">Nannocystis bainbridge</name>
    <dbReference type="NCBI Taxonomy" id="2995303"/>
    <lineage>
        <taxon>Bacteria</taxon>
        <taxon>Pseudomonadati</taxon>
        <taxon>Myxococcota</taxon>
        <taxon>Polyangia</taxon>
        <taxon>Nannocystales</taxon>
        <taxon>Nannocystaceae</taxon>
        <taxon>Nannocystis</taxon>
    </lineage>
</organism>
<evidence type="ECO:0000313" key="3">
    <source>
        <dbReference type="EMBL" id="MDC0722052.1"/>
    </source>
</evidence>
<feature type="chain" id="PRO_5046664582" evidence="2">
    <location>
        <begin position="30"/>
        <end position="203"/>
    </location>
</feature>
<comment type="caution">
    <text evidence="3">The sequence shown here is derived from an EMBL/GenBank/DDBJ whole genome shotgun (WGS) entry which is preliminary data.</text>
</comment>
<accession>A0ABT5E867</accession>
<keyword evidence="4" id="KW-1185">Reference proteome</keyword>
<proteinExistence type="predicted"/>
<gene>
    <name evidence="3" type="ORF">POL25_34415</name>
</gene>
<evidence type="ECO:0000256" key="1">
    <source>
        <dbReference type="SAM" id="MobiDB-lite"/>
    </source>
</evidence>
<dbReference type="EMBL" id="JAQNDL010000003">
    <property type="protein sequence ID" value="MDC0722052.1"/>
    <property type="molecule type" value="Genomic_DNA"/>
</dbReference>
<feature type="compositionally biased region" description="Polar residues" evidence="1">
    <location>
        <begin position="44"/>
        <end position="60"/>
    </location>
</feature>
<dbReference type="PROSITE" id="PS51257">
    <property type="entry name" value="PROKAR_LIPOPROTEIN"/>
    <property type="match status" value="1"/>
</dbReference>